<keyword evidence="1" id="KW-1133">Transmembrane helix</keyword>
<protein>
    <recommendedName>
        <fullName evidence="4">DUF3311 domain-containing protein</fullName>
    </recommendedName>
</protein>
<dbReference type="AlphaFoldDB" id="A0A9E1GML3"/>
<evidence type="ECO:0000313" key="2">
    <source>
        <dbReference type="EMBL" id="MBS6623124.1"/>
    </source>
</evidence>
<sequence>MNPFDNAFERKWTLIFLFEFFFIMMPFPWFYDLEYTPWLFGVPRFIYCWLAYGLLVIGTIALWWRSCMKRPEYQEYED</sequence>
<accession>A0A9E1GML3</accession>
<organism evidence="2 3">
    <name type="scientific">Faecalibacterium prausnitzii</name>
    <dbReference type="NCBI Taxonomy" id="853"/>
    <lineage>
        <taxon>Bacteria</taxon>
        <taxon>Bacillati</taxon>
        <taxon>Bacillota</taxon>
        <taxon>Clostridia</taxon>
        <taxon>Eubacteriales</taxon>
        <taxon>Oscillospiraceae</taxon>
        <taxon>Faecalibacterium</taxon>
    </lineage>
</organism>
<evidence type="ECO:0000313" key="3">
    <source>
        <dbReference type="Proteomes" id="UP000811365"/>
    </source>
</evidence>
<proteinExistence type="predicted"/>
<evidence type="ECO:0008006" key="4">
    <source>
        <dbReference type="Google" id="ProtNLM"/>
    </source>
</evidence>
<gene>
    <name evidence="2" type="ORF">KH315_13365</name>
</gene>
<comment type="caution">
    <text evidence="2">The sequence shown here is derived from an EMBL/GenBank/DDBJ whole genome shotgun (WGS) entry which is preliminary data.</text>
</comment>
<keyword evidence="1" id="KW-0812">Transmembrane</keyword>
<evidence type="ECO:0000256" key="1">
    <source>
        <dbReference type="SAM" id="Phobius"/>
    </source>
</evidence>
<feature type="transmembrane region" description="Helical" evidence="1">
    <location>
        <begin position="43"/>
        <end position="64"/>
    </location>
</feature>
<name>A0A9E1GML3_9FIRM</name>
<reference evidence="2" key="1">
    <citation type="submission" date="2021-02" db="EMBL/GenBank/DDBJ databases">
        <title>Infant gut strain persistence is associated with maternal origin, phylogeny, and functional potential including surface adhesion and iron acquisition.</title>
        <authorList>
            <person name="Lou Y.C."/>
        </authorList>
    </citation>
    <scope>NUCLEOTIDE SEQUENCE</scope>
    <source>
        <strain evidence="2">L2_039_000G1_dasL2_039_000G1_maxbin2.maxbin.077</strain>
    </source>
</reference>
<dbReference type="EMBL" id="JAGZYH010000070">
    <property type="protein sequence ID" value="MBS6623124.1"/>
    <property type="molecule type" value="Genomic_DNA"/>
</dbReference>
<keyword evidence="1" id="KW-0472">Membrane</keyword>
<feature type="transmembrane region" description="Helical" evidence="1">
    <location>
        <begin position="12"/>
        <end position="31"/>
    </location>
</feature>
<dbReference type="Proteomes" id="UP000811365">
    <property type="component" value="Unassembled WGS sequence"/>
</dbReference>